<dbReference type="CDD" id="cd00086">
    <property type="entry name" value="homeodomain"/>
    <property type="match status" value="1"/>
</dbReference>
<evidence type="ECO:0000256" key="6">
    <source>
        <dbReference type="RuleBase" id="RU000682"/>
    </source>
</evidence>
<evidence type="ECO:0000259" key="8">
    <source>
        <dbReference type="PROSITE" id="PS50071"/>
    </source>
</evidence>
<dbReference type="OrthoDB" id="6159439at2759"/>
<dbReference type="GeneID" id="9942748"/>
<evidence type="ECO:0000256" key="5">
    <source>
        <dbReference type="PROSITE-ProRule" id="PRU00108"/>
    </source>
</evidence>
<keyword evidence="2 5" id="KW-0238">DNA-binding</keyword>
<dbReference type="PROSITE" id="PS00027">
    <property type="entry name" value="HOMEOBOX_1"/>
    <property type="match status" value="1"/>
</dbReference>
<dbReference type="OMA" id="QHLQRMI"/>
<dbReference type="Gene3D" id="1.10.10.60">
    <property type="entry name" value="Homeodomain-like"/>
    <property type="match status" value="1"/>
</dbReference>
<evidence type="ECO:0000256" key="1">
    <source>
        <dbReference type="ARBA" id="ARBA00004123"/>
    </source>
</evidence>
<dbReference type="GO" id="GO:0000981">
    <property type="term" value="F:DNA-binding transcription factor activity, RNA polymerase II-specific"/>
    <property type="evidence" value="ECO:0007669"/>
    <property type="project" value="InterPro"/>
</dbReference>
<comment type="subcellular location">
    <subcellularLocation>
        <location evidence="1 5 6">Nucleus</location>
    </subcellularLocation>
</comment>
<evidence type="ECO:0000313" key="9">
    <source>
        <dbReference type="EMBL" id="EFO23144.2"/>
    </source>
</evidence>
<feature type="region of interest" description="Disordered" evidence="7">
    <location>
        <begin position="357"/>
        <end position="392"/>
    </location>
</feature>
<dbReference type="SUPFAM" id="SSF46689">
    <property type="entry name" value="Homeodomain-like"/>
    <property type="match status" value="1"/>
</dbReference>
<sequence length="577" mass="62049">MPEKLLTTTSCSEKTEASDTVEVDPGEEDSKPQEAASKTPVTVPTTVPNLAPFLLSPPLTMTQLLYEQQKVIFAQQQQQQTSITSSNGSTNSLSNGFSVASLAKPSETSSFLNSPFAISALTATTTRNKVVQRKDSDDERQSNNAGGSESSAAGAGHYQGFFPGRVKRLMGGHRTTGHSMKPSVSNDLLGINDRPSSCSNSPEDSGKRKQRRYRTTFSAYQLDELEKVFARTHYPDVFTREELAQRVILTEARVQVWFQNRRAKWRKQERTSTVHPYGHTTPHHVPRTSHPLMQPHPYALLAAAAAQQSAENSADPAAIMAAMSAQHQAIAESMMNPAAAAFMATTPGLLNATTLTTNPLKDATEPLRRSSPVASTTEPNMTNSDGASTLTPVSTIASSVSPEVDRSKPIGSGVNPAISLTKLPAFVPAISTTNSAATTAGTDLTSFVLSGYQQQLAAANYMQHLQRMIAMENLSKQYSGIWPGTAATAIPLVGATVTSGGSWSETQHMFGSLMTSGTATTGTTKTPVNLTNPKDGSKNRAVQEIFRNRLSEGFSANVLDFECFFSKEMCMLADKRT</sequence>
<feature type="compositionally biased region" description="Polar residues" evidence="7">
    <location>
        <begin position="194"/>
        <end position="203"/>
    </location>
</feature>
<dbReference type="EMBL" id="JH712119">
    <property type="protein sequence ID" value="EFO23144.2"/>
    <property type="molecule type" value="Genomic_DNA"/>
</dbReference>
<feature type="region of interest" description="Disordered" evidence="7">
    <location>
        <begin position="516"/>
        <end position="536"/>
    </location>
</feature>
<feature type="region of interest" description="Disordered" evidence="7">
    <location>
        <begin position="1"/>
        <end position="45"/>
    </location>
</feature>
<dbReference type="InterPro" id="IPR050649">
    <property type="entry name" value="Paired_Homeobox_TFs"/>
</dbReference>
<keyword evidence="3 5" id="KW-0371">Homeobox</keyword>
<evidence type="ECO:0000256" key="3">
    <source>
        <dbReference type="ARBA" id="ARBA00023155"/>
    </source>
</evidence>
<feature type="compositionally biased region" description="Polar residues" evidence="7">
    <location>
        <begin position="1"/>
        <end position="12"/>
    </location>
</feature>
<feature type="DNA-binding region" description="Homeobox" evidence="5">
    <location>
        <begin position="210"/>
        <end position="269"/>
    </location>
</feature>
<feature type="compositionally biased region" description="Low complexity" evidence="7">
    <location>
        <begin position="142"/>
        <end position="156"/>
    </location>
</feature>
<feature type="compositionally biased region" description="Basic and acidic residues" evidence="7">
    <location>
        <begin position="132"/>
        <end position="141"/>
    </location>
</feature>
<dbReference type="InterPro" id="IPR009057">
    <property type="entry name" value="Homeodomain-like_sf"/>
</dbReference>
<reference evidence="9" key="1">
    <citation type="submission" date="2012-04" db="EMBL/GenBank/DDBJ databases">
        <title>The Genome Sequence of Loa loa.</title>
        <authorList>
            <consortium name="The Broad Institute Genome Sequencing Platform"/>
            <consortium name="Broad Institute Genome Sequencing Center for Infectious Disease"/>
            <person name="Nutman T.B."/>
            <person name="Fink D.L."/>
            <person name="Russ C."/>
            <person name="Young S."/>
            <person name="Zeng Q."/>
            <person name="Gargeya S."/>
            <person name="Alvarado L."/>
            <person name="Berlin A."/>
            <person name="Chapman S.B."/>
            <person name="Chen Z."/>
            <person name="Freedman E."/>
            <person name="Gellesch M."/>
            <person name="Goldberg J."/>
            <person name="Griggs A."/>
            <person name="Gujja S."/>
            <person name="Heilman E.R."/>
            <person name="Heiman D."/>
            <person name="Howarth C."/>
            <person name="Mehta T."/>
            <person name="Neiman D."/>
            <person name="Pearson M."/>
            <person name="Roberts A."/>
            <person name="Saif S."/>
            <person name="Shea T."/>
            <person name="Shenoy N."/>
            <person name="Sisk P."/>
            <person name="Stolte C."/>
            <person name="Sykes S."/>
            <person name="White J."/>
            <person name="Yandava C."/>
            <person name="Haas B."/>
            <person name="Henn M.R."/>
            <person name="Nusbaum C."/>
            <person name="Birren B."/>
        </authorList>
    </citation>
    <scope>NUCLEOTIDE SEQUENCE [LARGE SCALE GENOMIC DNA]</scope>
</reference>
<dbReference type="CTD" id="9942748"/>
<feature type="domain" description="Homeobox" evidence="8">
    <location>
        <begin position="208"/>
        <end position="268"/>
    </location>
</feature>
<gene>
    <name evidence="9" type="ORF">LOAG_05341</name>
</gene>
<dbReference type="PANTHER" id="PTHR24329:SF543">
    <property type="entry name" value="FI01017P-RELATED"/>
    <property type="match status" value="1"/>
</dbReference>
<feature type="compositionally biased region" description="Polar residues" evidence="7">
    <location>
        <begin position="372"/>
        <end position="392"/>
    </location>
</feature>
<evidence type="ECO:0000256" key="2">
    <source>
        <dbReference type="ARBA" id="ARBA00023125"/>
    </source>
</evidence>
<accession>A0A1S0U0F6</accession>
<organism evidence="9">
    <name type="scientific">Loa loa</name>
    <name type="common">Eye worm</name>
    <name type="synonym">Filaria loa</name>
    <dbReference type="NCBI Taxonomy" id="7209"/>
    <lineage>
        <taxon>Eukaryota</taxon>
        <taxon>Metazoa</taxon>
        <taxon>Ecdysozoa</taxon>
        <taxon>Nematoda</taxon>
        <taxon>Chromadorea</taxon>
        <taxon>Rhabditida</taxon>
        <taxon>Spirurina</taxon>
        <taxon>Spiruromorpha</taxon>
        <taxon>Filarioidea</taxon>
        <taxon>Onchocercidae</taxon>
        <taxon>Loa</taxon>
    </lineage>
</organism>
<dbReference type="GO" id="GO:0005634">
    <property type="term" value="C:nucleus"/>
    <property type="evidence" value="ECO:0007669"/>
    <property type="project" value="UniProtKB-SubCell"/>
</dbReference>
<dbReference type="InterPro" id="IPR001356">
    <property type="entry name" value="HD"/>
</dbReference>
<keyword evidence="4 5" id="KW-0539">Nucleus</keyword>
<dbReference type="PANTHER" id="PTHR24329">
    <property type="entry name" value="HOMEOBOX PROTEIN ARISTALESS"/>
    <property type="match status" value="1"/>
</dbReference>
<evidence type="ECO:0000256" key="4">
    <source>
        <dbReference type="ARBA" id="ARBA00023242"/>
    </source>
</evidence>
<feature type="compositionally biased region" description="Low complexity" evidence="7">
    <location>
        <begin position="516"/>
        <end position="526"/>
    </location>
</feature>
<proteinExistence type="predicted"/>
<feature type="region of interest" description="Disordered" evidence="7">
    <location>
        <begin position="129"/>
        <end position="212"/>
    </location>
</feature>
<dbReference type="RefSeq" id="XP_020302880.1">
    <property type="nucleotide sequence ID" value="XM_020446823.1"/>
</dbReference>
<dbReference type="InParanoid" id="A0A1S0U0F6"/>
<dbReference type="FunFam" id="1.10.10.60:FF:000291">
    <property type="entry name" value="ALX homeobox protein 1"/>
    <property type="match status" value="1"/>
</dbReference>
<dbReference type="KEGG" id="loa:LOAG_05341"/>
<dbReference type="GO" id="GO:0000977">
    <property type="term" value="F:RNA polymerase II transcription regulatory region sequence-specific DNA binding"/>
    <property type="evidence" value="ECO:0007669"/>
    <property type="project" value="TreeGrafter"/>
</dbReference>
<dbReference type="Pfam" id="PF00046">
    <property type="entry name" value="Homeodomain"/>
    <property type="match status" value="1"/>
</dbReference>
<dbReference type="AlphaFoldDB" id="A0A1S0U0F6"/>
<evidence type="ECO:0000256" key="7">
    <source>
        <dbReference type="SAM" id="MobiDB-lite"/>
    </source>
</evidence>
<protein>
    <recommendedName>
        <fullName evidence="8">Homeobox domain-containing protein</fullName>
    </recommendedName>
</protein>
<dbReference type="InterPro" id="IPR017970">
    <property type="entry name" value="Homeobox_CS"/>
</dbReference>
<name>A0A1S0U0F6_LOALO</name>
<dbReference type="SMART" id="SM00389">
    <property type="entry name" value="HOX"/>
    <property type="match status" value="1"/>
</dbReference>
<dbReference type="PROSITE" id="PS50071">
    <property type="entry name" value="HOMEOBOX_2"/>
    <property type="match status" value="1"/>
</dbReference>